<dbReference type="EMBL" id="OB664233">
    <property type="protein sequence ID" value="CAD7232110.1"/>
    <property type="molecule type" value="Genomic_DNA"/>
</dbReference>
<feature type="non-terminal residue" evidence="8">
    <location>
        <position position="1"/>
    </location>
</feature>
<keyword evidence="2" id="KW-0227">DNA damage</keyword>
<dbReference type="OrthoDB" id="19045at2759"/>
<evidence type="ECO:0000256" key="2">
    <source>
        <dbReference type="ARBA" id="ARBA00022763"/>
    </source>
</evidence>
<name>A0A7R8WI30_9CRUS</name>
<feature type="domain" description="PNK FHA" evidence="7">
    <location>
        <begin position="11"/>
        <end position="76"/>
    </location>
</feature>
<dbReference type="AlphaFoldDB" id="A0A7R8WI30"/>
<dbReference type="InterPro" id="IPR041388">
    <property type="entry name" value="FHA_2"/>
</dbReference>
<dbReference type="InterPro" id="IPR008984">
    <property type="entry name" value="SMAD_FHA_dom_sf"/>
</dbReference>
<evidence type="ECO:0000256" key="6">
    <source>
        <dbReference type="SAM" id="MobiDB-lite"/>
    </source>
</evidence>
<accession>A0A7R8WI30</accession>
<dbReference type="SUPFAM" id="SSF49879">
    <property type="entry name" value="SMAD/FHA domain"/>
    <property type="match status" value="1"/>
</dbReference>
<dbReference type="GO" id="GO:0006281">
    <property type="term" value="P:DNA repair"/>
    <property type="evidence" value="ECO:0007669"/>
    <property type="project" value="UniProtKB-KW"/>
</dbReference>
<feature type="compositionally biased region" description="Basic and acidic residues" evidence="6">
    <location>
        <begin position="185"/>
        <end position="199"/>
    </location>
</feature>
<comment type="subcellular location">
    <subcellularLocation>
        <location evidence="1">Nucleus</location>
    </subcellularLocation>
</comment>
<keyword evidence="5" id="KW-0539">Nucleus</keyword>
<evidence type="ECO:0000256" key="1">
    <source>
        <dbReference type="ARBA" id="ARBA00004123"/>
    </source>
</evidence>
<reference evidence="8" key="1">
    <citation type="submission" date="2020-11" db="EMBL/GenBank/DDBJ databases">
        <authorList>
            <person name="Tran Van P."/>
        </authorList>
    </citation>
    <scope>NUCLEOTIDE SEQUENCE</scope>
</reference>
<dbReference type="GO" id="GO:0016787">
    <property type="term" value="F:hydrolase activity"/>
    <property type="evidence" value="ECO:0007669"/>
    <property type="project" value="UniProtKB-KW"/>
</dbReference>
<feature type="compositionally biased region" description="Basic and acidic residues" evidence="6">
    <location>
        <begin position="155"/>
        <end position="175"/>
    </location>
</feature>
<dbReference type="Pfam" id="PF17913">
    <property type="entry name" value="FHA_2"/>
    <property type="match status" value="1"/>
</dbReference>
<evidence type="ECO:0000313" key="8">
    <source>
        <dbReference type="EMBL" id="CAD7232110.1"/>
    </source>
</evidence>
<keyword evidence="4" id="KW-0234">DNA repair</keyword>
<sequence>MTRSANSVRVCEIVSLTNAHPPIYLPDAVPLRLGRNPLTMVKSQKCSRQQVEVTADYSKFRVELKVLGSHPSVVRGGLARKTDKTFVLVHEDVFKFVEEIGDEHQIVFTPPPATLKGSGTAEKVEERKESGTSSTSKRRSSPPSPPSSAKRTKTRTSEEESCWKTKSSPSEEKASKPTQFPMEARPCRDQRTRSSPAEDVRMPVKVLEEGWSEAGDGEVMIYASEAFLTARAKVSKVAGFDLDGTLITT</sequence>
<dbReference type="Gene3D" id="2.60.200.20">
    <property type="match status" value="1"/>
</dbReference>
<evidence type="ECO:0000256" key="3">
    <source>
        <dbReference type="ARBA" id="ARBA00022801"/>
    </source>
</evidence>
<proteinExistence type="predicted"/>
<feature type="region of interest" description="Disordered" evidence="6">
    <location>
        <begin position="108"/>
        <end position="199"/>
    </location>
</feature>
<evidence type="ECO:0000259" key="7">
    <source>
        <dbReference type="Pfam" id="PF17913"/>
    </source>
</evidence>
<organism evidence="8">
    <name type="scientific">Cyprideis torosa</name>
    <dbReference type="NCBI Taxonomy" id="163714"/>
    <lineage>
        <taxon>Eukaryota</taxon>
        <taxon>Metazoa</taxon>
        <taxon>Ecdysozoa</taxon>
        <taxon>Arthropoda</taxon>
        <taxon>Crustacea</taxon>
        <taxon>Oligostraca</taxon>
        <taxon>Ostracoda</taxon>
        <taxon>Podocopa</taxon>
        <taxon>Podocopida</taxon>
        <taxon>Cytherocopina</taxon>
        <taxon>Cytheroidea</taxon>
        <taxon>Cytherideidae</taxon>
        <taxon>Cyprideis</taxon>
    </lineage>
</organism>
<dbReference type="GO" id="GO:0005634">
    <property type="term" value="C:nucleus"/>
    <property type="evidence" value="ECO:0007669"/>
    <property type="project" value="UniProtKB-SubCell"/>
</dbReference>
<evidence type="ECO:0000256" key="5">
    <source>
        <dbReference type="ARBA" id="ARBA00023242"/>
    </source>
</evidence>
<gene>
    <name evidence="8" type="ORF">CTOB1V02_LOCUS9951</name>
</gene>
<keyword evidence="3" id="KW-0378">Hydrolase</keyword>
<evidence type="ECO:0000256" key="4">
    <source>
        <dbReference type="ARBA" id="ARBA00023204"/>
    </source>
</evidence>
<protein>
    <recommendedName>
        <fullName evidence="7">PNK FHA domain-containing protein</fullName>
    </recommendedName>
</protein>